<sequence>MESLELCSHISITPQMIIEAVKRLQLLKIYVPSNLISEYLRHSYPVKSNIKTFNEELRKKLNCAVRVGLILKHGEDSYYLPTLRQEANTLKTAFTAFWEIYKNWSKFHISQTKNQNRNHSTFKKRTKNMKYFKNNDNHNK</sequence>
<evidence type="ECO:0000313" key="3">
    <source>
        <dbReference type="RefSeq" id="XP_026295423.1"/>
    </source>
</evidence>
<dbReference type="KEGG" id="ame:113218638"/>
<protein>
    <submittedName>
        <fullName evidence="3">Uncharacterized protein LOC113218638</fullName>
    </submittedName>
</protein>
<keyword evidence="2" id="KW-1185">Reference proteome</keyword>
<organism evidence="1">
    <name type="scientific">Apis mellifera</name>
    <name type="common">Honeybee</name>
    <dbReference type="NCBI Taxonomy" id="7460"/>
    <lineage>
        <taxon>Eukaryota</taxon>
        <taxon>Metazoa</taxon>
        <taxon>Ecdysozoa</taxon>
        <taxon>Arthropoda</taxon>
        <taxon>Hexapoda</taxon>
        <taxon>Insecta</taxon>
        <taxon>Pterygota</taxon>
        <taxon>Neoptera</taxon>
        <taxon>Endopterygota</taxon>
        <taxon>Hymenoptera</taxon>
        <taxon>Apocrita</taxon>
        <taxon>Aculeata</taxon>
        <taxon>Apoidea</taxon>
        <taxon>Anthophila</taxon>
        <taxon>Apidae</taxon>
        <taxon>Apis</taxon>
    </lineage>
</organism>
<dbReference type="AlphaFoldDB" id="A0A7M7KZM4"/>
<reference evidence="3" key="2">
    <citation type="submission" date="2025-04" db="UniProtKB">
        <authorList>
            <consortium name="RefSeq"/>
        </authorList>
    </citation>
    <scope>IDENTIFICATION</scope>
    <source>
        <strain evidence="3">DH4</strain>
        <tissue evidence="3">Whole body</tissue>
    </source>
</reference>
<evidence type="ECO:0000313" key="2">
    <source>
        <dbReference type="Proteomes" id="UP000005203"/>
    </source>
</evidence>
<gene>
    <name evidence="3" type="primary">LOC113218638</name>
</gene>
<accession>A0A8B8GVX9</accession>
<evidence type="ECO:0000313" key="1">
    <source>
        <dbReference type="EnsemblMetazoa" id="XP_026295423"/>
    </source>
</evidence>
<accession>A0A7M7KZM4</accession>
<dbReference type="OrthoDB" id="7693638at2759"/>
<dbReference type="GeneID" id="113218638"/>
<dbReference type="Proteomes" id="UP000005203">
    <property type="component" value="Linkage group LG3"/>
</dbReference>
<name>A0A7M7KZM4_APIME</name>
<dbReference type="EnsemblMetazoa" id="XM_026439638">
    <property type="protein sequence ID" value="XP_026295423"/>
    <property type="gene ID" value="LOC113218638"/>
</dbReference>
<reference evidence="1" key="1">
    <citation type="submission" date="2021-01" db="UniProtKB">
        <authorList>
            <consortium name="EnsemblMetazoa"/>
        </authorList>
    </citation>
    <scope>IDENTIFICATION</scope>
    <source>
        <strain evidence="1">DH4</strain>
    </source>
</reference>
<proteinExistence type="predicted"/>
<dbReference type="RefSeq" id="XP_026295423.1">
    <property type="nucleotide sequence ID" value="XM_026439638.1"/>
</dbReference>